<evidence type="ECO:0000313" key="1">
    <source>
        <dbReference type="EMBL" id="KAB6088649.1"/>
    </source>
</evidence>
<accession>A0A412K0Y5</accession>
<evidence type="ECO:0000313" key="4">
    <source>
        <dbReference type="EMBL" id="MCA4524922.1"/>
    </source>
</evidence>
<dbReference type="Proteomes" id="UP000434604">
    <property type="component" value="Unassembled WGS sequence"/>
</dbReference>
<dbReference type="EMBL" id="WDES01000012">
    <property type="protein sequence ID" value="KAB6088649.1"/>
    <property type="molecule type" value="Genomic_DNA"/>
</dbReference>
<dbReference type="Proteomes" id="UP001197958">
    <property type="component" value="Unassembled WGS sequence"/>
</dbReference>
<reference evidence="7 8" key="1">
    <citation type="submission" date="2018-08" db="EMBL/GenBank/DDBJ databases">
        <title>A genome reference for cultivated species of the human gut microbiota.</title>
        <authorList>
            <person name="Zou Y."/>
            <person name="Xue W."/>
            <person name="Luo G."/>
        </authorList>
    </citation>
    <scope>NUCLEOTIDE SEQUENCE [LARGE SCALE GENOMIC DNA]</scope>
    <source>
        <strain evidence="5 7">AF14-7</strain>
        <strain evidence="6 8">AF39-6AC</strain>
    </source>
</reference>
<dbReference type="Proteomes" id="UP000471447">
    <property type="component" value="Unassembled WGS sequence"/>
</dbReference>
<dbReference type="Proteomes" id="UP000435059">
    <property type="component" value="Unassembled WGS sequence"/>
</dbReference>
<dbReference type="EMBL" id="JAIWWW010000037">
    <property type="protein sequence ID" value="MCA4524922.1"/>
    <property type="molecule type" value="Genomic_DNA"/>
</dbReference>
<dbReference type="RefSeq" id="WP_117513547.1">
    <property type="nucleotide sequence ID" value="NZ_AP031409.1"/>
</dbReference>
<comment type="caution">
    <text evidence="6">The sequence shown here is derived from an EMBL/GenBank/DDBJ whole genome shotgun (WGS) entry which is preliminary data.</text>
</comment>
<evidence type="ECO:0000313" key="2">
    <source>
        <dbReference type="EMBL" id="KAB6149593.1"/>
    </source>
</evidence>
<dbReference type="EMBL" id="WDCG01000014">
    <property type="protein sequence ID" value="KAB6422553.1"/>
    <property type="molecule type" value="Genomic_DNA"/>
</dbReference>
<dbReference type="EMBL" id="QRYV01000002">
    <property type="protein sequence ID" value="RGV18935.1"/>
    <property type="molecule type" value="Genomic_DNA"/>
</dbReference>
<proteinExistence type="predicted"/>
<sequence length="109" mass="12327">MKMFNDSHLEVKKFFKGTFFTHPYEAGWADEAIFFVMVEKIEGDPVFEGRVQLSQDGIHWADDGSEPTIFKGLGQHIIKVNSNFGNYIRLAVSIEGGEMFLNLHIACKG</sequence>
<name>A0A412K0Y5_9BACE</name>
<keyword evidence="10" id="KW-1185">Reference proteome</keyword>
<evidence type="ECO:0000313" key="8">
    <source>
        <dbReference type="Proteomes" id="UP000284417"/>
    </source>
</evidence>
<organism evidence="6 8">
    <name type="scientific">Bacteroides xylanisolvens</name>
    <dbReference type="NCBI Taxonomy" id="371601"/>
    <lineage>
        <taxon>Bacteria</taxon>
        <taxon>Pseudomonadati</taxon>
        <taxon>Bacteroidota</taxon>
        <taxon>Bacteroidia</taxon>
        <taxon>Bacteroidales</taxon>
        <taxon>Bacteroidaceae</taxon>
        <taxon>Bacteroides</taxon>
    </lineage>
</organism>
<evidence type="ECO:0000313" key="11">
    <source>
        <dbReference type="Proteomes" id="UP000471447"/>
    </source>
</evidence>
<evidence type="ECO:0000313" key="5">
    <source>
        <dbReference type="EMBL" id="RGV18935.1"/>
    </source>
</evidence>
<dbReference type="Proteomes" id="UP000284417">
    <property type="component" value="Unassembled WGS sequence"/>
</dbReference>
<evidence type="ECO:0000313" key="3">
    <source>
        <dbReference type="EMBL" id="KAB6422553.1"/>
    </source>
</evidence>
<gene>
    <name evidence="6" type="ORF">DW042_20760</name>
    <name evidence="5" type="ORF">DWW25_01110</name>
    <name evidence="2" type="ORF">GA398_02575</name>
    <name evidence="1" type="ORF">GA574_09195</name>
    <name evidence="3" type="ORF">GAZ26_14060</name>
    <name evidence="4" type="ORF">LDZ35_17115</name>
</gene>
<reference evidence="4" key="3">
    <citation type="submission" date="2023-08" db="EMBL/GenBank/DDBJ databases">
        <title>Mucin Metabolism Genes Underlie the Key Renovations of Bacteroides xylanisolvens Genomes in Captive Great Apes.</title>
        <authorList>
            <person name="Nishida A.H."/>
        </authorList>
    </citation>
    <scope>NUCLEOTIDE SEQUENCE</scope>
    <source>
        <strain evidence="4">P19.10B</strain>
    </source>
</reference>
<dbReference type="EMBL" id="WDED01000003">
    <property type="protein sequence ID" value="KAB6149593.1"/>
    <property type="molecule type" value="Genomic_DNA"/>
</dbReference>
<dbReference type="EMBL" id="QROC01000036">
    <property type="protein sequence ID" value="RHK91288.1"/>
    <property type="molecule type" value="Genomic_DNA"/>
</dbReference>
<evidence type="ECO:0000313" key="7">
    <source>
        <dbReference type="Proteomes" id="UP000283369"/>
    </source>
</evidence>
<evidence type="ECO:0000313" key="10">
    <source>
        <dbReference type="Proteomes" id="UP000435059"/>
    </source>
</evidence>
<protein>
    <submittedName>
        <fullName evidence="6">Uncharacterized protein</fullName>
    </submittedName>
</protein>
<dbReference type="Proteomes" id="UP000283369">
    <property type="component" value="Unassembled WGS sequence"/>
</dbReference>
<evidence type="ECO:0000313" key="9">
    <source>
        <dbReference type="Proteomes" id="UP000434604"/>
    </source>
</evidence>
<dbReference type="AlphaFoldDB" id="A0A412K0Y5"/>
<evidence type="ECO:0000313" key="6">
    <source>
        <dbReference type="EMBL" id="RHK91288.1"/>
    </source>
</evidence>
<reference evidence="9 10" key="2">
    <citation type="journal article" date="2019" name="Nat. Med.">
        <title>A library of human gut bacterial isolates paired with longitudinal multiomics data enables mechanistic microbiome research.</title>
        <authorList>
            <person name="Poyet M."/>
            <person name="Groussin M."/>
            <person name="Gibbons S.M."/>
            <person name="Avila-Pacheco J."/>
            <person name="Jiang X."/>
            <person name="Kearney S.M."/>
            <person name="Perrotta A.R."/>
            <person name="Berdy B."/>
            <person name="Zhao S."/>
            <person name="Lieberman T.D."/>
            <person name="Swanson P.K."/>
            <person name="Smith M."/>
            <person name="Roesemann S."/>
            <person name="Alexander J.E."/>
            <person name="Rich S.A."/>
            <person name="Livny J."/>
            <person name="Vlamakis H."/>
            <person name="Clish C."/>
            <person name="Bullock K."/>
            <person name="Deik A."/>
            <person name="Scott J."/>
            <person name="Pierce K.A."/>
            <person name="Xavier R.J."/>
            <person name="Alm E.J."/>
        </authorList>
    </citation>
    <scope>NUCLEOTIDE SEQUENCE [LARGE SCALE GENOMIC DNA]</scope>
    <source>
        <strain evidence="2 9">BIOML-A58</strain>
        <strain evidence="3 11">BIOML-A7</strain>
        <strain evidence="1 10">BIOML-A74</strain>
    </source>
</reference>